<dbReference type="AlphaFoldDB" id="A0AB34TFM0"/>
<dbReference type="EMBL" id="JZIW01000005">
    <property type="protein sequence ID" value="KOO81153.1"/>
    <property type="molecule type" value="Genomic_DNA"/>
</dbReference>
<comment type="caution">
    <text evidence="2">The sequence shown here is derived from an EMBL/GenBank/DDBJ whole genome shotgun (WGS) entry which is preliminary data.</text>
</comment>
<dbReference type="Proteomes" id="UP000037632">
    <property type="component" value="Unassembled WGS sequence"/>
</dbReference>
<evidence type="ECO:0000313" key="2">
    <source>
        <dbReference type="EMBL" id="KOO81153.1"/>
    </source>
</evidence>
<gene>
    <name evidence="2" type="ORF">VL23_16100</name>
</gene>
<evidence type="ECO:0000256" key="1">
    <source>
        <dbReference type="SAM" id="MobiDB-lite"/>
    </source>
</evidence>
<name>A0AB34TFM0_STEMA</name>
<reference evidence="2 3" key="1">
    <citation type="journal article" date="2015" name="Antimicrob. Agents Chemother.">
        <title>Whole-Genome Sequencing Identifies Emergence of a Quinolone Resistance Mutation in a Case of Stenotrophomonas maltophilia Bacteremia.</title>
        <authorList>
            <person name="Pak T.R."/>
            <person name="Altman D.R."/>
            <person name="Attie O."/>
            <person name="Sebra R."/>
            <person name="Hamula C.L."/>
            <person name="Lewis M."/>
            <person name="Deikus G."/>
            <person name="Newman L.C."/>
            <person name="Fang G."/>
            <person name="Hand J."/>
            <person name="Papel G."/>
            <person name="Wallach F."/>
            <person name="Schadt E.E."/>
            <person name="Huprikar S."/>
            <person name="van Bakel H."/>
            <person name="Kasarskis A."/>
            <person name="Bashir A."/>
        </authorList>
    </citation>
    <scope>NUCLEOTIDE SEQUENCE [LARGE SCALE GENOMIC DNA]</scope>
    <source>
        <strain evidence="2 3">ISMMS6</strain>
    </source>
</reference>
<evidence type="ECO:0000313" key="3">
    <source>
        <dbReference type="Proteomes" id="UP000037632"/>
    </source>
</evidence>
<sequence length="87" mass="9415">MMPALDLLQPVAHRLQEVVVGLQDGAIEGELDDRLDPVQRRDLRLEFGTGIGRRIDAGAGMGSQRAQQGTPRRTSGYAARPAPARLP</sequence>
<protein>
    <submittedName>
        <fullName evidence="2">Uncharacterized protein</fullName>
    </submittedName>
</protein>
<accession>A0AB34TFM0</accession>
<organism evidence="2 3">
    <name type="scientific">Stenotrophomonas maltophilia</name>
    <name type="common">Pseudomonas maltophilia</name>
    <name type="synonym">Xanthomonas maltophilia</name>
    <dbReference type="NCBI Taxonomy" id="40324"/>
    <lineage>
        <taxon>Bacteria</taxon>
        <taxon>Pseudomonadati</taxon>
        <taxon>Pseudomonadota</taxon>
        <taxon>Gammaproteobacteria</taxon>
        <taxon>Lysobacterales</taxon>
        <taxon>Lysobacteraceae</taxon>
        <taxon>Stenotrophomonas</taxon>
        <taxon>Stenotrophomonas maltophilia group</taxon>
    </lineage>
</organism>
<proteinExistence type="predicted"/>
<feature type="compositionally biased region" description="Polar residues" evidence="1">
    <location>
        <begin position="64"/>
        <end position="73"/>
    </location>
</feature>
<feature type="region of interest" description="Disordered" evidence="1">
    <location>
        <begin position="54"/>
        <end position="87"/>
    </location>
</feature>